<dbReference type="PANTHER" id="PTHR10696">
    <property type="entry name" value="GAMMA-BUTYROBETAINE HYDROXYLASE-RELATED"/>
    <property type="match status" value="1"/>
</dbReference>
<dbReference type="Pfam" id="PF02668">
    <property type="entry name" value="TauD"/>
    <property type="match status" value="1"/>
</dbReference>
<keyword evidence="2" id="KW-0045">Antibiotic biosynthesis</keyword>
<feature type="domain" description="TauD/TfdA-like" evidence="4">
    <location>
        <begin position="36"/>
        <end position="271"/>
    </location>
</feature>
<dbReference type="PANTHER" id="PTHR10696:SF56">
    <property type="entry name" value="TAUD_TFDA-LIKE DOMAIN-CONTAINING PROTEIN"/>
    <property type="match status" value="1"/>
</dbReference>
<dbReference type="InterPro" id="IPR003819">
    <property type="entry name" value="TauD/TfdA-like"/>
</dbReference>
<proteinExistence type="predicted"/>
<name>A0A381UAH0_9ZZZZ</name>
<organism evidence="5">
    <name type="scientific">marine metagenome</name>
    <dbReference type="NCBI Taxonomy" id="408172"/>
    <lineage>
        <taxon>unclassified sequences</taxon>
        <taxon>metagenomes</taxon>
        <taxon>ecological metagenomes</taxon>
    </lineage>
</organism>
<gene>
    <name evidence="5" type="ORF">METZ01_LOCUS78076</name>
</gene>
<dbReference type="GO" id="GO:0016491">
    <property type="term" value="F:oxidoreductase activity"/>
    <property type="evidence" value="ECO:0007669"/>
    <property type="project" value="UniProtKB-KW"/>
</dbReference>
<evidence type="ECO:0000313" key="5">
    <source>
        <dbReference type="EMBL" id="SVA25222.1"/>
    </source>
</evidence>
<feature type="region of interest" description="Disordered" evidence="3">
    <location>
        <begin position="254"/>
        <end position="275"/>
    </location>
</feature>
<reference evidence="5" key="1">
    <citation type="submission" date="2018-05" db="EMBL/GenBank/DDBJ databases">
        <authorList>
            <person name="Lanie J.A."/>
            <person name="Ng W.-L."/>
            <person name="Kazmierczak K.M."/>
            <person name="Andrzejewski T.M."/>
            <person name="Davidsen T.M."/>
            <person name="Wayne K.J."/>
            <person name="Tettelin H."/>
            <person name="Glass J.I."/>
            <person name="Rusch D."/>
            <person name="Podicherti R."/>
            <person name="Tsui H.-C.T."/>
            <person name="Winkler M.E."/>
        </authorList>
    </citation>
    <scope>NUCLEOTIDE SEQUENCE</scope>
</reference>
<sequence>MVSLSSAKVDYVSSDGSRDRLLEWLDNYRAIIALPPVDIADPTSLSHEERKELRRRVAVSNFVHYRCVQSANEAAVLTLCHQAGLQNLHQRSATKGLKRIKVSTGSNARYIPYTNSELNWHTDGYYFPETHPIRAMLLHCVRPALQGGATELINHEIIYALLAQQNPDYVAALSQRDMMTIPPNLDAPDGPRQAQSGPVFWQGPDRICMRYTTRRHNIQWREDSLSREAVEALRKILKQRSDLVFHRQLRPSEGVLSNNTPHRRESFQDSTEQNQGRLFYRGRFHDSIQIPS</sequence>
<protein>
    <recommendedName>
        <fullName evidence="4">TauD/TfdA-like domain-containing protein</fullName>
    </recommendedName>
</protein>
<dbReference type="InterPro" id="IPR042098">
    <property type="entry name" value="TauD-like_sf"/>
</dbReference>
<dbReference type="AlphaFoldDB" id="A0A381UAH0"/>
<dbReference type="InterPro" id="IPR050411">
    <property type="entry name" value="AlphaKG_dependent_hydroxylases"/>
</dbReference>
<evidence type="ECO:0000256" key="3">
    <source>
        <dbReference type="SAM" id="MobiDB-lite"/>
    </source>
</evidence>
<dbReference type="SUPFAM" id="SSF51197">
    <property type="entry name" value="Clavaminate synthase-like"/>
    <property type="match status" value="1"/>
</dbReference>
<evidence type="ECO:0000256" key="1">
    <source>
        <dbReference type="ARBA" id="ARBA00023002"/>
    </source>
</evidence>
<accession>A0A381UAH0</accession>
<keyword evidence="1" id="KW-0560">Oxidoreductase</keyword>
<evidence type="ECO:0000259" key="4">
    <source>
        <dbReference type="Pfam" id="PF02668"/>
    </source>
</evidence>
<dbReference type="Gene3D" id="3.60.130.10">
    <property type="entry name" value="Clavaminate synthase-like"/>
    <property type="match status" value="1"/>
</dbReference>
<dbReference type="EMBL" id="UINC01006060">
    <property type="protein sequence ID" value="SVA25222.1"/>
    <property type="molecule type" value="Genomic_DNA"/>
</dbReference>
<dbReference type="GO" id="GO:0017000">
    <property type="term" value="P:antibiotic biosynthetic process"/>
    <property type="evidence" value="ECO:0007669"/>
    <property type="project" value="UniProtKB-KW"/>
</dbReference>
<evidence type="ECO:0000256" key="2">
    <source>
        <dbReference type="ARBA" id="ARBA00023194"/>
    </source>
</evidence>